<organism evidence="3 4">
    <name type="scientific">Prevotella bivia DNF00320</name>
    <dbReference type="NCBI Taxonomy" id="1401068"/>
    <lineage>
        <taxon>Bacteria</taxon>
        <taxon>Pseudomonadati</taxon>
        <taxon>Bacteroidota</taxon>
        <taxon>Bacteroidia</taxon>
        <taxon>Bacteroidales</taxon>
        <taxon>Prevotellaceae</taxon>
        <taxon>Prevotella</taxon>
    </lineage>
</organism>
<evidence type="ECO:0000256" key="1">
    <source>
        <dbReference type="ARBA" id="ARBA00022801"/>
    </source>
</evidence>
<dbReference type="RefSeq" id="WP_036864131.1">
    <property type="nucleotide sequence ID" value="NZ_JRNQ01000004.1"/>
</dbReference>
<gene>
    <name evidence="3" type="ORF">HMPREF0647_01015</name>
</gene>
<feature type="domain" description="Nudix hydrolase" evidence="2">
    <location>
        <begin position="39"/>
        <end position="172"/>
    </location>
</feature>
<dbReference type="InterPro" id="IPR015797">
    <property type="entry name" value="NUDIX_hydrolase-like_dom_sf"/>
</dbReference>
<dbReference type="Pfam" id="PF00293">
    <property type="entry name" value="NUDIX"/>
    <property type="match status" value="1"/>
</dbReference>
<dbReference type="Pfam" id="PF09297">
    <property type="entry name" value="Zn_ribbon_NUD"/>
    <property type="match status" value="1"/>
</dbReference>
<accession>A0A096BSQ3</accession>
<dbReference type="AlphaFoldDB" id="A0A096BSQ3"/>
<dbReference type="InterPro" id="IPR000086">
    <property type="entry name" value="NUDIX_hydrolase_dom"/>
</dbReference>
<dbReference type="SUPFAM" id="SSF55811">
    <property type="entry name" value="Nudix"/>
    <property type="match status" value="1"/>
</dbReference>
<dbReference type="InterPro" id="IPR015376">
    <property type="entry name" value="Znr_NADH_PPase"/>
</dbReference>
<dbReference type="PANTHER" id="PTHR43736:SF1">
    <property type="entry name" value="DIHYDRONEOPTERIN TRIPHOSPHATE DIPHOSPHATASE"/>
    <property type="match status" value="1"/>
</dbReference>
<dbReference type="OrthoDB" id="9786141at2"/>
<evidence type="ECO:0000313" key="3">
    <source>
        <dbReference type="EMBL" id="KGF45722.1"/>
    </source>
</evidence>
<dbReference type="PROSITE" id="PS51462">
    <property type="entry name" value="NUDIX"/>
    <property type="match status" value="1"/>
</dbReference>
<dbReference type="GO" id="GO:0046872">
    <property type="term" value="F:metal ion binding"/>
    <property type="evidence" value="ECO:0007669"/>
    <property type="project" value="InterPro"/>
</dbReference>
<dbReference type="Proteomes" id="UP000029525">
    <property type="component" value="Unassembled WGS sequence"/>
</dbReference>
<name>A0A096BSQ3_9BACT</name>
<sequence length="179" mass="20547">MVHILDKFRYCPVCGSEHFLPQNEKSKRCKDCGFEYFLNPSAAVAAFILNDQNELLVTRRKREPAMGTLDLPGGFCDIGETIEEALVREVMEETRLLVKELSFFCSLPNKYLYSNFMVPTLDLFYICRVSNPEEMEAHDDAAEVLWLPMEQIDEHAFGLASISKAVGLFKQKRIENLKK</sequence>
<proteinExistence type="predicted"/>
<comment type="caution">
    <text evidence="3">The sequence shown here is derived from an EMBL/GenBank/DDBJ whole genome shotgun (WGS) entry which is preliminary data.</text>
</comment>
<dbReference type="EMBL" id="JRNQ01000004">
    <property type="protein sequence ID" value="KGF45722.1"/>
    <property type="molecule type" value="Genomic_DNA"/>
</dbReference>
<protein>
    <submittedName>
        <fullName evidence="3">DNA mismatch repair protein MutT</fullName>
    </submittedName>
</protein>
<dbReference type="InterPro" id="IPR020084">
    <property type="entry name" value="NUDIX_hydrolase_CS"/>
</dbReference>
<dbReference type="Gene3D" id="3.90.79.10">
    <property type="entry name" value="Nucleoside Triphosphate Pyrophosphohydrolase"/>
    <property type="match status" value="1"/>
</dbReference>
<keyword evidence="1" id="KW-0378">Hydrolase</keyword>
<dbReference type="CDD" id="cd04681">
    <property type="entry name" value="NUDIX_Hydrolase"/>
    <property type="match status" value="1"/>
</dbReference>
<reference evidence="3 4" key="1">
    <citation type="submission" date="2014-07" db="EMBL/GenBank/DDBJ databases">
        <authorList>
            <person name="McCorrison J."/>
            <person name="Sanka R."/>
            <person name="Torralba M."/>
            <person name="Gillis M."/>
            <person name="Haft D.H."/>
            <person name="Methe B."/>
            <person name="Sutton G."/>
            <person name="Nelson K.E."/>
        </authorList>
    </citation>
    <scope>NUCLEOTIDE SEQUENCE [LARGE SCALE GENOMIC DNA]</scope>
    <source>
        <strain evidence="3 4">DNF00320</strain>
    </source>
</reference>
<dbReference type="PANTHER" id="PTHR43736">
    <property type="entry name" value="ADP-RIBOSE PYROPHOSPHATASE"/>
    <property type="match status" value="1"/>
</dbReference>
<evidence type="ECO:0000259" key="2">
    <source>
        <dbReference type="PROSITE" id="PS51462"/>
    </source>
</evidence>
<evidence type="ECO:0000313" key="4">
    <source>
        <dbReference type="Proteomes" id="UP000029525"/>
    </source>
</evidence>
<dbReference type="GO" id="GO:0016787">
    <property type="term" value="F:hydrolase activity"/>
    <property type="evidence" value="ECO:0007669"/>
    <property type="project" value="UniProtKB-KW"/>
</dbReference>
<dbReference type="PROSITE" id="PS00893">
    <property type="entry name" value="NUDIX_BOX"/>
    <property type="match status" value="1"/>
</dbReference>